<sequence length="67" mass="6778">VRRPPGARRTTRPSSTPCGGRSARAGPTTSGLRPFDPRPGPGVAPGSGDTGGSGRAARRRGGRARDL</sequence>
<evidence type="ECO:0000256" key="1">
    <source>
        <dbReference type="SAM" id="MobiDB-lite"/>
    </source>
</evidence>
<organism evidence="2">
    <name type="scientific">uncultured Thermomicrobiales bacterium</name>
    <dbReference type="NCBI Taxonomy" id="1645740"/>
    <lineage>
        <taxon>Bacteria</taxon>
        <taxon>Pseudomonadati</taxon>
        <taxon>Thermomicrobiota</taxon>
        <taxon>Thermomicrobia</taxon>
        <taxon>Thermomicrobiales</taxon>
        <taxon>environmental samples</taxon>
    </lineage>
</organism>
<feature type="compositionally biased region" description="Basic residues" evidence="1">
    <location>
        <begin position="1"/>
        <end position="11"/>
    </location>
</feature>
<accession>A0A6J4V0C2</accession>
<dbReference type="AlphaFoldDB" id="A0A6J4V0C2"/>
<gene>
    <name evidence="2" type="ORF">AVDCRST_MAG49-3019</name>
</gene>
<proteinExistence type="predicted"/>
<protein>
    <submittedName>
        <fullName evidence="2">Uncharacterized protein</fullName>
    </submittedName>
</protein>
<feature type="compositionally biased region" description="Gly residues" evidence="1">
    <location>
        <begin position="43"/>
        <end position="54"/>
    </location>
</feature>
<reference evidence="2" key="1">
    <citation type="submission" date="2020-02" db="EMBL/GenBank/DDBJ databases">
        <authorList>
            <person name="Meier V. D."/>
        </authorList>
    </citation>
    <scope>NUCLEOTIDE SEQUENCE</scope>
    <source>
        <strain evidence="2">AVDCRST_MAG49</strain>
    </source>
</reference>
<name>A0A6J4V0C2_9BACT</name>
<feature type="non-terminal residue" evidence="2">
    <location>
        <position position="67"/>
    </location>
</feature>
<evidence type="ECO:0000313" key="2">
    <source>
        <dbReference type="EMBL" id="CAA9565499.1"/>
    </source>
</evidence>
<feature type="non-terminal residue" evidence="2">
    <location>
        <position position="1"/>
    </location>
</feature>
<feature type="region of interest" description="Disordered" evidence="1">
    <location>
        <begin position="1"/>
        <end position="67"/>
    </location>
</feature>
<dbReference type="EMBL" id="CADCWG010000202">
    <property type="protein sequence ID" value="CAA9565499.1"/>
    <property type="molecule type" value="Genomic_DNA"/>
</dbReference>
<feature type="compositionally biased region" description="Basic residues" evidence="1">
    <location>
        <begin position="56"/>
        <end position="67"/>
    </location>
</feature>